<evidence type="ECO:0000256" key="2">
    <source>
        <dbReference type="ARBA" id="ARBA00009719"/>
    </source>
</evidence>
<dbReference type="EMBL" id="JAVDPW010000003">
    <property type="protein sequence ID" value="MDR6289066.1"/>
    <property type="molecule type" value="Genomic_DNA"/>
</dbReference>
<dbReference type="InterPro" id="IPR027417">
    <property type="entry name" value="P-loop_NTPase"/>
</dbReference>
<dbReference type="InterPro" id="IPR006082">
    <property type="entry name" value="PRK"/>
</dbReference>
<dbReference type="PANTHER" id="PTHR10285">
    <property type="entry name" value="URIDINE KINASE"/>
    <property type="match status" value="1"/>
</dbReference>
<evidence type="ECO:0000256" key="11">
    <source>
        <dbReference type="ARBA" id="ARBA00047663"/>
    </source>
</evidence>
<evidence type="ECO:0000256" key="3">
    <source>
        <dbReference type="ARBA" id="ARBA00012042"/>
    </source>
</evidence>
<keyword evidence="7" id="KW-0547">Nucleotide-binding</keyword>
<keyword evidence="5" id="KW-0113">Calvin cycle</keyword>
<proteinExistence type="inferred from homology"/>
<comment type="pathway">
    <text evidence="1">Carbohydrate biosynthesis; Calvin cycle.</text>
</comment>
<evidence type="ECO:0000313" key="14">
    <source>
        <dbReference type="Proteomes" id="UP001262410"/>
    </source>
</evidence>
<dbReference type="InterPro" id="IPR006083">
    <property type="entry name" value="PRK/URK"/>
</dbReference>
<dbReference type="Pfam" id="PF00485">
    <property type="entry name" value="PRK"/>
    <property type="match status" value="1"/>
</dbReference>
<evidence type="ECO:0000256" key="8">
    <source>
        <dbReference type="ARBA" id="ARBA00022777"/>
    </source>
</evidence>
<comment type="catalytic activity">
    <reaction evidence="11">
        <text>D-ribulose 5-phosphate + ATP = D-ribulose 1,5-bisphosphate + ADP + H(+)</text>
        <dbReference type="Rhea" id="RHEA:19365"/>
        <dbReference type="ChEBI" id="CHEBI:15378"/>
        <dbReference type="ChEBI" id="CHEBI:30616"/>
        <dbReference type="ChEBI" id="CHEBI:57870"/>
        <dbReference type="ChEBI" id="CHEBI:58121"/>
        <dbReference type="ChEBI" id="CHEBI:456216"/>
        <dbReference type="EC" id="2.7.1.19"/>
    </reaction>
</comment>
<keyword evidence="6 13" id="KW-0808">Transferase</keyword>
<keyword evidence="14" id="KW-1185">Reference proteome</keyword>
<dbReference type="PROSITE" id="PS00567">
    <property type="entry name" value="PHOSPHORIBULOKINASE"/>
    <property type="match status" value="1"/>
</dbReference>
<accession>A0ABU1JKC7</accession>
<protein>
    <recommendedName>
        <fullName evidence="3">phosphoribulokinase</fullName>
        <ecNumber evidence="3">2.7.1.19</ecNumber>
    </recommendedName>
    <alternativeName>
        <fullName evidence="10">Phosphopentokinase</fullName>
    </alternativeName>
</protein>
<feature type="domain" description="Phosphoribulokinase/uridine kinase" evidence="12">
    <location>
        <begin position="11"/>
        <end position="185"/>
    </location>
</feature>
<dbReference type="SUPFAM" id="SSF52540">
    <property type="entry name" value="P-loop containing nucleoside triphosphate hydrolases"/>
    <property type="match status" value="1"/>
</dbReference>
<name>A0ABU1JKC7_9PROT</name>
<evidence type="ECO:0000256" key="9">
    <source>
        <dbReference type="ARBA" id="ARBA00022840"/>
    </source>
</evidence>
<keyword evidence="9" id="KW-0067">ATP-binding</keyword>
<evidence type="ECO:0000256" key="10">
    <source>
        <dbReference type="ARBA" id="ARBA00031382"/>
    </source>
</evidence>
<evidence type="ECO:0000259" key="12">
    <source>
        <dbReference type="Pfam" id="PF00485"/>
    </source>
</evidence>
<evidence type="ECO:0000256" key="7">
    <source>
        <dbReference type="ARBA" id="ARBA00022741"/>
    </source>
</evidence>
<comment type="caution">
    <text evidence="13">The sequence shown here is derived from an EMBL/GenBank/DDBJ whole genome shotgun (WGS) entry which is preliminary data.</text>
</comment>
<gene>
    <name evidence="13" type="ORF">E9232_001581</name>
</gene>
<dbReference type="RefSeq" id="WP_309793204.1">
    <property type="nucleotide sequence ID" value="NZ_JAVDPW010000003.1"/>
</dbReference>
<evidence type="ECO:0000256" key="4">
    <source>
        <dbReference type="ARBA" id="ARBA00022531"/>
    </source>
</evidence>
<sequence>MSKPAFDRPIILGIVGDSAAGKTTLSRGIAEILGPQRCTLICTDDYHRYDRRERAANGVSALDPAGNYVDILEQHLQLLRSGQPILKPVYNHDQGTLDRPDYIEPKEFVVAEGLLGYATRAMRDCYDVKIYLDPEEELRVRWKVHRDTTKRGYTTEQVLESLKKREFDSPTFIRPQRLFADIVIRFQRPPGANAAAGAPETDHRLDVAHILRPTLPHPNFSRLIEAVGDGSVGFELTRDEGKPVDVLEIRGSISDRRADRVEEYLWDHIPEAGHLREAIGRYDGAAGRAISHPLALTQLLVAFHMVKAAQGVHAV</sequence>
<reference evidence="13 14" key="1">
    <citation type="submission" date="2023-07" db="EMBL/GenBank/DDBJ databases">
        <title>Sorghum-associated microbial communities from plants grown in Nebraska, USA.</title>
        <authorList>
            <person name="Schachtman D."/>
        </authorList>
    </citation>
    <scope>NUCLEOTIDE SEQUENCE [LARGE SCALE GENOMIC DNA]</scope>
    <source>
        <strain evidence="13 14">584</strain>
    </source>
</reference>
<dbReference type="NCBIfam" id="NF005655">
    <property type="entry name" value="PRK07429.1"/>
    <property type="match status" value="1"/>
</dbReference>
<dbReference type="PRINTS" id="PR00988">
    <property type="entry name" value="URIDINKINASE"/>
</dbReference>
<dbReference type="Gene3D" id="3.40.50.300">
    <property type="entry name" value="P-loop containing nucleotide triphosphate hydrolases"/>
    <property type="match status" value="1"/>
</dbReference>
<evidence type="ECO:0000256" key="1">
    <source>
        <dbReference type="ARBA" id="ARBA00005215"/>
    </source>
</evidence>
<evidence type="ECO:0000256" key="5">
    <source>
        <dbReference type="ARBA" id="ARBA00022567"/>
    </source>
</evidence>
<keyword evidence="4" id="KW-0602">Photosynthesis</keyword>
<keyword evidence="8" id="KW-0418">Kinase</keyword>
<dbReference type="Proteomes" id="UP001262410">
    <property type="component" value="Unassembled WGS sequence"/>
</dbReference>
<dbReference type="GO" id="GO:0008974">
    <property type="term" value="F:phosphoribulokinase activity"/>
    <property type="evidence" value="ECO:0007669"/>
    <property type="project" value="UniProtKB-EC"/>
</dbReference>
<dbReference type="EC" id="2.7.1.19" evidence="3"/>
<comment type="similarity">
    <text evidence="2">Belongs to the phosphoribulokinase family.</text>
</comment>
<evidence type="ECO:0000313" key="13">
    <source>
        <dbReference type="EMBL" id="MDR6289066.1"/>
    </source>
</evidence>
<organism evidence="13 14">
    <name type="scientific">Inquilinus ginsengisoli</name>
    <dbReference type="NCBI Taxonomy" id="363840"/>
    <lineage>
        <taxon>Bacteria</taxon>
        <taxon>Pseudomonadati</taxon>
        <taxon>Pseudomonadota</taxon>
        <taxon>Alphaproteobacteria</taxon>
        <taxon>Rhodospirillales</taxon>
        <taxon>Rhodospirillaceae</taxon>
        <taxon>Inquilinus</taxon>
    </lineage>
</organism>
<evidence type="ECO:0000256" key="6">
    <source>
        <dbReference type="ARBA" id="ARBA00022679"/>
    </source>
</evidence>